<dbReference type="EMBL" id="WWCN01000018">
    <property type="protein sequence ID" value="MYM25770.1"/>
    <property type="molecule type" value="Genomic_DNA"/>
</dbReference>
<proteinExistence type="predicted"/>
<accession>A0A6L8KFH2</accession>
<comment type="caution">
    <text evidence="1">The sequence shown here is derived from an EMBL/GenBank/DDBJ whole genome shotgun (WGS) entry which is preliminary data.</text>
</comment>
<keyword evidence="2" id="KW-1185">Reference proteome</keyword>
<organism evidence="1 2">
    <name type="scientific">Duganella flavida</name>
    <dbReference type="NCBI Taxonomy" id="2692175"/>
    <lineage>
        <taxon>Bacteria</taxon>
        <taxon>Pseudomonadati</taxon>
        <taxon>Pseudomonadota</taxon>
        <taxon>Betaproteobacteria</taxon>
        <taxon>Burkholderiales</taxon>
        <taxon>Oxalobacteraceae</taxon>
        <taxon>Telluria group</taxon>
        <taxon>Duganella</taxon>
    </lineage>
</organism>
<dbReference type="Gene3D" id="1.10.10.1400">
    <property type="entry name" value="Terminase, small subunit, N-terminal DNA-binding domain, HTH motif"/>
    <property type="match status" value="1"/>
</dbReference>
<evidence type="ECO:0000313" key="2">
    <source>
        <dbReference type="Proteomes" id="UP000479335"/>
    </source>
</evidence>
<dbReference type="RefSeq" id="WP_161009209.1">
    <property type="nucleotide sequence ID" value="NZ_WWCN01000018.1"/>
</dbReference>
<gene>
    <name evidence="1" type="ORF">GTP46_24385</name>
</gene>
<dbReference type="InterPro" id="IPR005335">
    <property type="entry name" value="Terminase_ssu"/>
</dbReference>
<dbReference type="Pfam" id="PF03592">
    <property type="entry name" value="Terminase_2"/>
    <property type="match status" value="1"/>
</dbReference>
<dbReference type="AlphaFoldDB" id="A0A6L8KFH2"/>
<dbReference type="Proteomes" id="UP000479335">
    <property type="component" value="Unassembled WGS sequence"/>
</dbReference>
<evidence type="ECO:0000313" key="1">
    <source>
        <dbReference type="EMBL" id="MYM25770.1"/>
    </source>
</evidence>
<sequence>MELTGKHRLFADAVLAGMSNKDAAIAAGYSAKTAGPAGSRLAKRPDIVDFIAKYKKPGAVPPPPAPAKPVPTFDVNTAIMFSDPKQFLLAAMNDPAASGPLRVDAAKALMPFMHQKVGDVGKKEQKQDAAKKVAGRFSAAAPPKLVAAGGKKV</sequence>
<reference evidence="1 2" key="1">
    <citation type="submission" date="2019-12" db="EMBL/GenBank/DDBJ databases">
        <title>Novel species isolated from a subtropical stream in China.</title>
        <authorList>
            <person name="Lu H."/>
        </authorList>
    </citation>
    <scope>NUCLEOTIDE SEQUENCE [LARGE SCALE GENOMIC DNA]</scope>
    <source>
        <strain evidence="1 2">FT135W</strain>
    </source>
</reference>
<name>A0A6L8KFH2_9BURK</name>
<dbReference type="InterPro" id="IPR038713">
    <property type="entry name" value="Terminase_Gp1_N_sf"/>
</dbReference>
<dbReference type="GO" id="GO:0051276">
    <property type="term" value="P:chromosome organization"/>
    <property type="evidence" value="ECO:0007669"/>
    <property type="project" value="InterPro"/>
</dbReference>
<protein>
    <submittedName>
        <fullName evidence="1">Terminase small subunit</fullName>
    </submittedName>
</protein>